<gene>
    <name evidence="1" type="ORF">PHPALM_8710</name>
</gene>
<evidence type="ECO:0000313" key="2">
    <source>
        <dbReference type="Proteomes" id="UP000237271"/>
    </source>
</evidence>
<proteinExistence type="predicted"/>
<reference evidence="1 2" key="1">
    <citation type="journal article" date="2017" name="Genome Biol. Evol.">
        <title>Phytophthora megakarya and P. palmivora, closely related causal agents of cacao black pod rot, underwent increases in genome sizes and gene numbers by different mechanisms.</title>
        <authorList>
            <person name="Ali S.S."/>
            <person name="Shao J."/>
            <person name="Lary D.J."/>
            <person name="Kronmiller B."/>
            <person name="Shen D."/>
            <person name="Strem M.D."/>
            <person name="Amoako-Attah I."/>
            <person name="Akrofi A.Y."/>
            <person name="Begoude B.A."/>
            <person name="Ten Hoopen G.M."/>
            <person name="Coulibaly K."/>
            <person name="Kebe B.I."/>
            <person name="Melnick R.L."/>
            <person name="Guiltinan M.J."/>
            <person name="Tyler B.M."/>
            <person name="Meinhardt L.W."/>
            <person name="Bailey B.A."/>
        </authorList>
    </citation>
    <scope>NUCLEOTIDE SEQUENCE [LARGE SCALE GENOMIC DNA]</scope>
    <source>
        <strain evidence="2">sbr112.9</strain>
    </source>
</reference>
<dbReference type="Proteomes" id="UP000237271">
    <property type="component" value="Unassembled WGS sequence"/>
</dbReference>
<sequence>MHVIVITWILMKRQVYRYLRLVCVVIEALWWMCNTANRLNWINLWTLYYAACLKVMKRKADDYNTSEEKSILIDSIIWVGKFRIDMEFSVSIRIDSYNHITTC</sequence>
<comment type="caution">
    <text evidence="1">The sequence shown here is derived from an EMBL/GenBank/DDBJ whole genome shotgun (WGS) entry which is preliminary data.</text>
</comment>
<organism evidence="1 2">
    <name type="scientific">Phytophthora palmivora</name>
    <dbReference type="NCBI Taxonomy" id="4796"/>
    <lineage>
        <taxon>Eukaryota</taxon>
        <taxon>Sar</taxon>
        <taxon>Stramenopiles</taxon>
        <taxon>Oomycota</taxon>
        <taxon>Peronosporomycetes</taxon>
        <taxon>Peronosporales</taxon>
        <taxon>Peronosporaceae</taxon>
        <taxon>Phytophthora</taxon>
    </lineage>
</organism>
<evidence type="ECO:0000313" key="1">
    <source>
        <dbReference type="EMBL" id="POM74347.1"/>
    </source>
</evidence>
<dbReference type="EMBL" id="NCKW01004883">
    <property type="protein sequence ID" value="POM74347.1"/>
    <property type="molecule type" value="Genomic_DNA"/>
</dbReference>
<protein>
    <submittedName>
        <fullName evidence="1">Uncharacterized protein</fullName>
    </submittedName>
</protein>
<keyword evidence="2" id="KW-1185">Reference proteome</keyword>
<name>A0A2P4Y959_9STRA</name>
<dbReference type="AlphaFoldDB" id="A0A2P4Y959"/>
<accession>A0A2P4Y959</accession>